<dbReference type="SUPFAM" id="SSF47384">
    <property type="entry name" value="Homodimeric domain of signal transducing histidine kinase"/>
    <property type="match status" value="1"/>
</dbReference>
<dbReference type="SMART" id="SM00387">
    <property type="entry name" value="HATPase_c"/>
    <property type="match status" value="1"/>
</dbReference>
<dbReference type="InterPro" id="IPR036890">
    <property type="entry name" value="HATPase_C_sf"/>
</dbReference>
<evidence type="ECO:0000256" key="2">
    <source>
        <dbReference type="ARBA" id="ARBA00006402"/>
    </source>
</evidence>
<dbReference type="CDD" id="cd00156">
    <property type="entry name" value="REC"/>
    <property type="match status" value="1"/>
</dbReference>
<dbReference type="CDD" id="cd16922">
    <property type="entry name" value="HATPase_EvgS-ArcB-TorS-like"/>
    <property type="match status" value="1"/>
</dbReference>
<evidence type="ECO:0000256" key="4">
    <source>
        <dbReference type="ARBA" id="ARBA00022553"/>
    </source>
</evidence>
<dbReference type="PROSITE" id="PS50109">
    <property type="entry name" value="HIS_KIN"/>
    <property type="match status" value="1"/>
</dbReference>
<dbReference type="GO" id="GO:0000155">
    <property type="term" value="F:phosphorelay sensor kinase activity"/>
    <property type="evidence" value="ECO:0007669"/>
    <property type="project" value="InterPro"/>
</dbReference>
<organism evidence="13 14">
    <name type="scientific">Plectonema cf. radiosum LEGE 06105</name>
    <dbReference type="NCBI Taxonomy" id="945769"/>
    <lineage>
        <taxon>Bacteria</taxon>
        <taxon>Bacillati</taxon>
        <taxon>Cyanobacteriota</taxon>
        <taxon>Cyanophyceae</taxon>
        <taxon>Oscillatoriophycideae</taxon>
        <taxon>Oscillatoriales</taxon>
        <taxon>Microcoleaceae</taxon>
        <taxon>Plectonema</taxon>
    </lineage>
</organism>
<evidence type="ECO:0000256" key="9">
    <source>
        <dbReference type="PROSITE-ProRule" id="PRU00169"/>
    </source>
</evidence>
<feature type="modified residue" description="4-aspartylphosphate" evidence="9">
    <location>
        <position position="57"/>
    </location>
</feature>
<dbReference type="InterPro" id="IPR011006">
    <property type="entry name" value="CheY-like_superfamily"/>
</dbReference>
<dbReference type="FunFam" id="3.30.565.10:FF:000010">
    <property type="entry name" value="Sensor histidine kinase RcsC"/>
    <property type="match status" value="1"/>
</dbReference>
<dbReference type="InterPro" id="IPR004358">
    <property type="entry name" value="Sig_transdc_His_kin-like_C"/>
</dbReference>
<feature type="domain" description="Response regulatory" evidence="12">
    <location>
        <begin position="6"/>
        <end position="122"/>
    </location>
</feature>
<evidence type="ECO:0000313" key="14">
    <source>
        <dbReference type="Proteomes" id="UP000620559"/>
    </source>
</evidence>
<dbReference type="Proteomes" id="UP000620559">
    <property type="component" value="Unassembled WGS sequence"/>
</dbReference>
<evidence type="ECO:0000256" key="3">
    <source>
        <dbReference type="ARBA" id="ARBA00012438"/>
    </source>
</evidence>
<evidence type="ECO:0000259" key="11">
    <source>
        <dbReference type="PROSITE" id="PS50109"/>
    </source>
</evidence>
<dbReference type="InterPro" id="IPR036097">
    <property type="entry name" value="HisK_dim/P_sf"/>
</dbReference>
<comment type="similarity">
    <text evidence="2">In the N-terminal section; belongs to the phytochrome family.</text>
</comment>
<dbReference type="Pfam" id="PF00512">
    <property type="entry name" value="HisKA"/>
    <property type="match status" value="1"/>
</dbReference>
<dbReference type="InterPro" id="IPR003594">
    <property type="entry name" value="HATPase_dom"/>
</dbReference>
<keyword evidence="7" id="KW-0902">Two-component regulatory system</keyword>
<dbReference type="Gene3D" id="3.40.50.2300">
    <property type="match status" value="1"/>
</dbReference>
<accession>A0A8J7JYH7</accession>
<dbReference type="EMBL" id="JADEWL010000006">
    <property type="protein sequence ID" value="MBE9211672.1"/>
    <property type="molecule type" value="Genomic_DNA"/>
</dbReference>
<keyword evidence="6" id="KW-0418">Kinase</keyword>
<dbReference type="SMART" id="SM00388">
    <property type="entry name" value="HisKA"/>
    <property type="match status" value="1"/>
</dbReference>
<proteinExistence type="inferred from homology"/>
<dbReference type="CDD" id="cd00082">
    <property type="entry name" value="HisKA"/>
    <property type="match status" value="1"/>
</dbReference>
<dbReference type="PANTHER" id="PTHR43047:SF72">
    <property type="entry name" value="OSMOSENSING HISTIDINE PROTEIN KINASE SLN1"/>
    <property type="match status" value="1"/>
</dbReference>
<comment type="caution">
    <text evidence="13">The sequence shown here is derived from an EMBL/GenBank/DDBJ whole genome shotgun (WGS) entry which is preliminary data.</text>
</comment>
<evidence type="ECO:0000259" key="12">
    <source>
        <dbReference type="PROSITE" id="PS50110"/>
    </source>
</evidence>
<dbReference type="PRINTS" id="PR00344">
    <property type="entry name" value="BCTRLSENSOR"/>
</dbReference>
<name>A0A8J7JYH7_9CYAN</name>
<dbReference type="AlphaFoldDB" id="A0A8J7JYH7"/>
<dbReference type="InterPro" id="IPR005467">
    <property type="entry name" value="His_kinase_dom"/>
</dbReference>
<evidence type="ECO:0000256" key="7">
    <source>
        <dbReference type="ARBA" id="ARBA00023012"/>
    </source>
</evidence>
<evidence type="ECO:0000256" key="10">
    <source>
        <dbReference type="SAM" id="MobiDB-lite"/>
    </source>
</evidence>
<dbReference type="Gene3D" id="1.10.287.130">
    <property type="match status" value="1"/>
</dbReference>
<dbReference type="GO" id="GO:0009927">
    <property type="term" value="F:histidine phosphotransfer kinase activity"/>
    <property type="evidence" value="ECO:0007669"/>
    <property type="project" value="TreeGrafter"/>
</dbReference>
<dbReference type="RefSeq" id="WP_193916865.1">
    <property type="nucleotide sequence ID" value="NZ_JADEWL010000006.1"/>
</dbReference>
<protein>
    <recommendedName>
        <fullName evidence="8">Circadian input-output histidine kinase CikA</fullName>
        <ecNumber evidence="3">2.7.13.3</ecNumber>
    </recommendedName>
</protein>
<dbReference type="GO" id="GO:0005886">
    <property type="term" value="C:plasma membrane"/>
    <property type="evidence" value="ECO:0007669"/>
    <property type="project" value="TreeGrafter"/>
</dbReference>
<evidence type="ECO:0000256" key="1">
    <source>
        <dbReference type="ARBA" id="ARBA00000085"/>
    </source>
</evidence>
<dbReference type="PROSITE" id="PS50110">
    <property type="entry name" value="RESPONSE_REGULATORY"/>
    <property type="match status" value="1"/>
</dbReference>
<comment type="catalytic activity">
    <reaction evidence="1">
        <text>ATP + protein L-histidine = ADP + protein N-phospho-L-histidine.</text>
        <dbReference type="EC" id="2.7.13.3"/>
    </reaction>
</comment>
<dbReference type="Pfam" id="PF02518">
    <property type="entry name" value="HATPase_c"/>
    <property type="match status" value="1"/>
</dbReference>
<evidence type="ECO:0000313" key="13">
    <source>
        <dbReference type="EMBL" id="MBE9211672.1"/>
    </source>
</evidence>
<dbReference type="SUPFAM" id="SSF55874">
    <property type="entry name" value="ATPase domain of HSP90 chaperone/DNA topoisomerase II/histidine kinase"/>
    <property type="match status" value="1"/>
</dbReference>
<dbReference type="SUPFAM" id="SSF52172">
    <property type="entry name" value="CheY-like"/>
    <property type="match status" value="1"/>
</dbReference>
<reference evidence="13" key="1">
    <citation type="submission" date="2020-10" db="EMBL/GenBank/DDBJ databases">
        <authorList>
            <person name="Castelo-Branco R."/>
            <person name="Eusebio N."/>
            <person name="Adriana R."/>
            <person name="Vieira A."/>
            <person name="Brugerolle De Fraissinette N."/>
            <person name="Rezende De Castro R."/>
            <person name="Schneider M.P."/>
            <person name="Vasconcelos V."/>
            <person name="Leao P.N."/>
        </authorList>
    </citation>
    <scope>NUCLEOTIDE SEQUENCE</scope>
    <source>
        <strain evidence="13">LEGE 06105</strain>
    </source>
</reference>
<evidence type="ECO:0000256" key="5">
    <source>
        <dbReference type="ARBA" id="ARBA00022679"/>
    </source>
</evidence>
<dbReference type="Pfam" id="PF00072">
    <property type="entry name" value="Response_reg"/>
    <property type="match status" value="1"/>
</dbReference>
<gene>
    <name evidence="13" type="ORF">IQ247_02890</name>
</gene>
<evidence type="ECO:0000256" key="8">
    <source>
        <dbReference type="ARBA" id="ARBA00074306"/>
    </source>
</evidence>
<dbReference type="InterPro" id="IPR003661">
    <property type="entry name" value="HisK_dim/P_dom"/>
</dbReference>
<keyword evidence="4 9" id="KW-0597">Phosphoprotein</keyword>
<feature type="domain" description="Histidine kinase" evidence="11">
    <location>
        <begin position="180"/>
        <end position="399"/>
    </location>
</feature>
<feature type="region of interest" description="Disordered" evidence="10">
    <location>
        <begin position="413"/>
        <end position="439"/>
    </location>
</feature>
<dbReference type="PANTHER" id="PTHR43047">
    <property type="entry name" value="TWO-COMPONENT HISTIDINE PROTEIN KINASE"/>
    <property type="match status" value="1"/>
</dbReference>
<dbReference type="InterPro" id="IPR001789">
    <property type="entry name" value="Sig_transdc_resp-reg_receiver"/>
</dbReference>
<feature type="compositionally biased region" description="Polar residues" evidence="10">
    <location>
        <begin position="413"/>
        <end position="423"/>
    </location>
</feature>
<evidence type="ECO:0000256" key="6">
    <source>
        <dbReference type="ARBA" id="ARBA00022777"/>
    </source>
</evidence>
<dbReference type="Gene3D" id="3.30.565.10">
    <property type="entry name" value="Histidine kinase-like ATPase, C-terminal domain"/>
    <property type="match status" value="1"/>
</dbReference>
<dbReference type="SMART" id="SM00448">
    <property type="entry name" value="REC"/>
    <property type="match status" value="1"/>
</dbReference>
<keyword evidence="5" id="KW-0808">Transferase</keyword>
<sequence>MDEKLKILIIEDNQIDQATICRAFTNAGASREMLKVVESKDAIDVLQNTSYDCIFLDNCLSGTQTLTLLRKVRSLGIPVPVVVLIENSDKGIIEKVIAAGATDYVNKSTLSAEILDLVTRNAIAIYQTKAQLALANQQIQQNKQLIISKTQKIEQQKQQINLQNLKLIEALELKSQFLATISHELRTPMNAIIGFSQLLLRPKSGILTHQQKQMIERILNNGKNLLILVNEILEFSKLQAGNLDLKPEIFDITKLVKFSVEEMRSLAEAKKLSINIDINLENSILYNDSLRVRQILAKLLSNAIKFTETGSIKVKITELSHNRVELAVEDTGIGIALDNIQNIFEPFRQLDQGTNRKFGGTGLGLPIVSALVNMMGGKITIESQLGKGSIFRVELLRQVSSVSDQEIRETNYDSSLKQLVNNQKKGDYKQKRDSKHQQR</sequence>
<keyword evidence="14" id="KW-1185">Reference proteome</keyword>
<dbReference type="EC" id="2.7.13.3" evidence="3"/>